<dbReference type="Gene3D" id="2.30.130.100">
    <property type="match status" value="1"/>
</dbReference>
<accession>A0A0K8RH52</accession>
<evidence type="ECO:0008006" key="4">
    <source>
        <dbReference type="Google" id="ProtNLM"/>
    </source>
</evidence>
<feature type="chain" id="PRO_5005517549" description="Evasin" evidence="2">
    <location>
        <begin position="22"/>
        <end position="173"/>
    </location>
</feature>
<feature type="compositionally biased region" description="Polar residues" evidence="1">
    <location>
        <begin position="22"/>
        <end position="32"/>
    </location>
</feature>
<sequence length="173" mass="18744">MLLLKLTLVILLSEIAERTMCSDSGPASSANEGENVPKTWPPGSLLDGPSSDGCNYKALPYFEGDEETGIADSGVLALNCTKSCPDEKREKVTDGNPCVVTVQFLGNDEVNVTVGSCGDGSCKPKSPPKYLIVTLMEEGEEEEEDGDEEGEEEEAEEEKEEEEEEGEEEEEEE</sequence>
<dbReference type="AlphaFoldDB" id="A0A0K8RH52"/>
<protein>
    <recommendedName>
        <fullName evidence="4">Evasin</fullName>
    </recommendedName>
</protein>
<evidence type="ECO:0000313" key="3">
    <source>
        <dbReference type="EMBL" id="JAA70411.1"/>
    </source>
</evidence>
<proteinExistence type="evidence at transcript level"/>
<feature type="region of interest" description="Disordered" evidence="1">
    <location>
        <begin position="22"/>
        <end position="47"/>
    </location>
</feature>
<dbReference type="EMBL" id="GADI01003397">
    <property type="protein sequence ID" value="JAA70411.1"/>
    <property type="molecule type" value="mRNA"/>
</dbReference>
<evidence type="ECO:0000256" key="1">
    <source>
        <dbReference type="SAM" id="MobiDB-lite"/>
    </source>
</evidence>
<organism evidence="3">
    <name type="scientific">Ixodes ricinus</name>
    <name type="common">Common tick</name>
    <name type="synonym">Acarus ricinus</name>
    <dbReference type="NCBI Taxonomy" id="34613"/>
    <lineage>
        <taxon>Eukaryota</taxon>
        <taxon>Metazoa</taxon>
        <taxon>Ecdysozoa</taxon>
        <taxon>Arthropoda</taxon>
        <taxon>Chelicerata</taxon>
        <taxon>Arachnida</taxon>
        <taxon>Acari</taxon>
        <taxon>Parasitiformes</taxon>
        <taxon>Ixodida</taxon>
        <taxon>Ixodoidea</taxon>
        <taxon>Ixodidae</taxon>
        <taxon>Ixodinae</taxon>
        <taxon>Ixodes</taxon>
    </lineage>
</organism>
<feature type="region of interest" description="Disordered" evidence="1">
    <location>
        <begin position="135"/>
        <end position="173"/>
    </location>
</feature>
<keyword evidence="2" id="KW-0732">Signal</keyword>
<feature type="signal peptide" evidence="2">
    <location>
        <begin position="1"/>
        <end position="21"/>
    </location>
</feature>
<name>A0A0K8RH52_IXORI</name>
<evidence type="ECO:0000256" key="2">
    <source>
        <dbReference type="SAM" id="SignalP"/>
    </source>
</evidence>
<reference evidence="3" key="1">
    <citation type="submission" date="2012-12" db="EMBL/GenBank/DDBJ databases">
        <title>Identification and characterization of a phenylalanine ammonia-lyase gene family in Isatis indigotica Fort.</title>
        <authorList>
            <person name="Liu Q."/>
            <person name="Chen J."/>
            <person name="Zhou X."/>
            <person name="Di P."/>
            <person name="Xiao Y."/>
            <person name="Xuan H."/>
            <person name="Zhang L."/>
            <person name="Chen W."/>
        </authorList>
    </citation>
    <scope>NUCLEOTIDE SEQUENCE</scope>
    <source>
        <tissue evidence="3">Salivary gland</tissue>
    </source>
</reference>
<feature type="compositionally biased region" description="Acidic residues" evidence="1">
    <location>
        <begin position="137"/>
        <end position="173"/>
    </location>
</feature>